<organism evidence="1">
    <name type="scientific">Arundo donax</name>
    <name type="common">Giant reed</name>
    <name type="synonym">Donax arundinaceus</name>
    <dbReference type="NCBI Taxonomy" id="35708"/>
    <lineage>
        <taxon>Eukaryota</taxon>
        <taxon>Viridiplantae</taxon>
        <taxon>Streptophyta</taxon>
        <taxon>Embryophyta</taxon>
        <taxon>Tracheophyta</taxon>
        <taxon>Spermatophyta</taxon>
        <taxon>Magnoliopsida</taxon>
        <taxon>Liliopsida</taxon>
        <taxon>Poales</taxon>
        <taxon>Poaceae</taxon>
        <taxon>PACMAD clade</taxon>
        <taxon>Arundinoideae</taxon>
        <taxon>Arundineae</taxon>
        <taxon>Arundo</taxon>
    </lineage>
</organism>
<reference evidence="1" key="2">
    <citation type="journal article" date="2015" name="Data Brief">
        <title>Shoot transcriptome of the giant reed, Arundo donax.</title>
        <authorList>
            <person name="Barrero R.A."/>
            <person name="Guerrero F.D."/>
            <person name="Moolhuijzen P."/>
            <person name="Goolsby J.A."/>
            <person name="Tidwell J."/>
            <person name="Bellgard S.E."/>
            <person name="Bellgard M.I."/>
        </authorList>
    </citation>
    <scope>NUCLEOTIDE SEQUENCE</scope>
    <source>
        <tissue evidence="1">Shoot tissue taken approximately 20 cm above the soil surface</tissue>
    </source>
</reference>
<evidence type="ECO:0000313" key="1">
    <source>
        <dbReference type="EMBL" id="JAE13460.1"/>
    </source>
</evidence>
<dbReference type="EMBL" id="GBRH01184436">
    <property type="protein sequence ID" value="JAE13460.1"/>
    <property type="molecule type" value="Transcribed_RNA"/>
</dbReference>
<sequence>MHRTRIDTRRTRI</sequence>
<protein>
    <submittedName>
        <fullName evidence="1">Uncharacterized protein</fullName>
    </submittedName>
</protein>
<proteinExistence type="predicted"/>
<reference evidence="1" key="1">
    <citation type="submission" date="2014-09" db="EMBL/GenBank/DDBJ databases">
        <authorList>
            <person name="Magalhaes I.L.F."/>
            <person name="Oliveira U."/>
            <person name="Santos F.R."/>
            <person name="Vidigal T.H.D.A."/>
            <person name="Brescovit A.D."/>
            <person name="Santos A.J."/>
        </authorList>
    </citation>
    <scope>NUCLEOTIDE SEQUENCE</scope>
    <source>
        <tissue evidence="1">Shoot tissue taken approximately 20 cm above the soil surface</tissue>
    </source>
</reference>
<name>A0A0A9FK86_ARUDO</name>
<accession>A0A0A9FK86</accession>